<evidence type="ECO:0000256" key="1">
    <source>
        <dbReference type="SAM" id="MobiDB-lite"/>
    </source>
</evidence>
<name>A0A392VQ76_9FABA</name>
<feature type="non-terminal residue" evidence="2">
    <location>
        <position position="1"/>
    </location>
</feature>
<comment type="caution">
    <text evidence="2">The sequence shown here is derived from an EMBL/GenBank/DDBJ whole genome shotgun (WGS) entry which is preliminary data.</text>
</comment>
<dbReference type="EMBL" id="LXQA011233377">
    <property type="protein sequence ID" value="MCI90037.1"/>
    <property type="molecule type" value="Genomic_DNA"/>
</dbReference>
<evidence type="ECO:0000313" key="3">
    <source>
        <dbReference type="Proteomes" id="UP000265520"/>
    </source>
</evidence>
<accession>A0A392VQ76</accession>
<proteinExistence type="predicted"/>
<keyword evidence="3" id="KW-1185">Reference proteome</keyword>
<organism evidence="2 3">
    <name type="scientific">Trifolium medium</name>
    <dbReference type="NCBI Taxonomy" id="97028"/>
    <lineage>
        <taxon>Eukaryota</taxon>
        <taxon>Viridiplantae</taxon>
        <taxon>Streptophyta</taxon>
        <taxon>Embryophyta</taxon>
        <taxon>Tracheophyta</taxon>
        <taxon>Spermatophyta</taxon>
        <taxon>Magnoliopsida</taxon>
        <taxon>eudicotyledons</taxon>
        <taxon>Gunneridae</taxon>
        <taxon>Pentapetalae</taxon>
        <taxon>rosids</taxon>
        <taxon>fabids</taxon>
        <taxon>Fabales</taxon>
        <taxon>Fabaceae</taxon>
        <taxon>Papilionoideae</taxon>
        <taxon>50 kb inversion clade</taxon>
        <taxon>NPAAA clade</taxon>
        <taxon>Hologalegina</taxon>
        <taxon>IRL clade</taxon>
        <taxon>Trifolieae</taxon>
        <taxon>Trifolium</taxon>
    </lineage>
</organism>
<sequence>ENKDANVPVTSAAVPSSRRRGPAVYTCRKKEVIVIEDGDDDKTEVQGKLVDVAKTPAVAPTSRSRAGGRS</sequence>
<protein>
    <submittedName>
        <fullName evidence="2">Uncharacterized protein</fullName>
    </submittedName>
</protein>
<reference evidence="2 3" key="1">
    <citation type="journal article" date="2018" name="Front. Plant Sci.">
        <title>Red Clover (Trifolium pratense) and Zigzag Clover (T. medium) - A Picture of Genomic Similarities and Differences.</title>
        <authorList>
            <person name="Dluhosova J."/>
            <person name="Istvanek J."/>
            <person name="Nedelnik J."/>
            <person name="Repkova J."/>
        </authorList>
    </citation>
    <scope>NUCLEOTIDE SEQUENCE [LARGE SCALE GENOMIC DNA]</scope>
    <source>
        <strain evidence="3">cv. 10/8</strain>
        <tissue evidence="2">Leaf</tissue>
    </source>
</reference>
<evidence type="ECO:0000313" key="2">
    <source>
        <dbReference type="EMBL" id="MCI90037.1"/>
    </source>
</evidence>
<dbReference type="Proteomes" id="UP000265520">
    <property type="component" value="Unassembled WGS sequence"/>
</dbReference>
<feature type="non-terminal residue" evidence="2">
    <location>
        <position position="70"/>
    </location>
</feature>
<feature type="region of interest" description="Disordered" evidence="1">
    <location>
        <begin position="1"/>
        <end position="21"/>
    </location>
</feature>
<dbReference type="AlphaFoldDB" id="A0A392VQ76"/>